<reference evidence="2 3" key="1">
    <citation type="submission" date="2023-11" db="EMBL/GenBank/DDBJ databases">
        <title>A Novel Polar Bacteriovorax (B. antarcticus) Isolated from the Biocrust in Antarctica.</title>
        <authorList>
            <person name="Mun W."/>
            <person name="Choi S.Y."/>
            <person name="Mitchell R.J."/>
        </authorList>
    </citation>
    <scope>NUCLEOTIDE SEQUENCE [LARGE SCALE GENOMIC DNA]</scope>
    <source>
        <strain evidence="2 3">PP10</strain>
    </source>
</reference>
<feature type="chain" id="PRO_5045214579" evidence="1">
    <location>
        <begin position="20"/>
        <end position="116"/>
    </location>
</feature>
<accession>A0ABU5VUQ3</accession>
<keyword evidence="3" id="KW-1185">Reference proteome</keyword>
<organism evidence="2 3">
    <name type="scientific">Bacteriovorax antarcticus</name>
    <dbReference type="NCBI Taxonomy" id="3088717"/>
    <lineage>
        <taxon>Bacteria</taxon>
        <taxon>Pseudomonadati</taxon>
        <taxon>Bdellovibrionota</taxon>
        <taxon>Bacteriovoracia</taxon>
        <taxon>Bacteriovoracales</taxon>
        <taxon>Bacteriovoracaceae</taxon>
        <taxon>Bacteriovorax</taxon>
    </lineage>
</organism>
<gene>
    <name evidence="2" type="ORF">SHI21_10645</name>
</gene>
<evidence type="ECO:0000313" key="2">
    <source>
        <dbReference type="EMBL" id="MEA9356667.1"/>
    </source>
</evidence>
<keyword evidence="1" id="KW-0732">Signal</keyword>
<comment type="caution">
    <text evidence="2">The sequence shown here is derived from an EMBL/GenBank/DDBJ whole genome shotgun (WGS) entry which is preliminary data.</text>
</comment>
<name>A0ABU5VUQ3_9BACT</name>
<evidence type="ECO:0000313" key="3">
    <source>
        <dbReference type="Proteomes" id="UP001302274"/>
    </source>
</evidence>
<evidence type="ECO:0000256" key="1">
    <source>
        <dbReference type="SAM" id="SignalP"/>
    </source>
</evidence>
<dbReference type="RefSeq" id="WP_323576494.1">
    <property type="nucleotide sequence ID" value="NZ_JAYGJQ010000002.1"/>
</dbReference>
<proteinExistence type="predicted"/>
<feature type="signal peptide" evidence="1">
    <location>
        <begin position="1"/>
        <end position="19"/>
    </location>
</feature>
<dbReference type="EMBL" id="JAYGJQ010000002">
    <property type="protein sequence ID" value="MEA9356667.1"/>
    <property type="molecule type" value="Genomic_DNA"/>
</dbReference>
<sequence length="116" mass="13169">MIKTLFAGACLFLSFNAFSFDCTAIDRYVEKGEHHESKAALVFTLENEHTLKMEVEHKGQFYFVTYNKEDDDALLQIVNSADDTKGIVVRASFNKYGIMSVSSVDGQVVHRMECFK</sequence>
<dbReference type="Proteomes" id="UP001302274">
    <property type="component" value="Unassembled WGS sequence"/>
</dbReference>
<protein>
    <submittedName>
        <fullName evidence="2">Uncharacterized protein</fullName>
    </submittedName>
</protein>